<dbReference type="Proteomes" id="UP000063063">
    <property type="component" value="Chromosome 35"/>
</dbReference>
<name>A0A088S1K1_LEIPA</name>
<organism evidence="1 2">
    <name type="scientific">Leishmania panamensis</name>
    <dbReference type="NCBI Taxonomy" id="5679"/>
    <lineage>
        <taxon>Eukaryota</taxon>
        <taxon>Discoba</taxon>
        <taxon>Euglenozoa</taxon>
        <taxon>Kinetoplastea</taxon>
        <taxon>Metakinetoplastina</taxon>
        <taxon>Trypanosomatida</taxon>
        <taxon>Trypanosomatidae</taxon>
        <taxon>Leishmaniinae</taxon>
        <taxon>Leishmania</taxon>
        <taxon>Leishmania guyanensis species complex</taxon>
    </lineage>
</organism>
<dbReference type="AlphaFoldDB" id="A0A088S1K1"/>
<dbReference type="KEGG" id="lpan:LPMP_351160"/>
<sequence>MESYRQHMTLSSNPLVVFVFEHNSAAAPTFWAPLLRNISTELDGFGIEVADVPASSETGQSLVQAMNAGSGPVILFFQGVGDTPAEGGKALKLPIAYQGSIDIPNILSWSLSCISSSATHRIHNDVDLAHFFAQYPQYPALPHVLYFPSKSYTPGGYLALSHRFASDAVFGVVPNAFAAPNATIIAQRYNITSKDNLPALLVLHKAAADDIGDSNEFDRVIRMPDTSSSSLSYREALLFLSTHITDTVAALVAKAKSTENQHFLKVAESRRLYMMTQLIERQADIAEEERLQVAREPIFVKDQASWAKKCVQLPKKHRCLAVFVDSTGDSAAKEKAGAVLSTLAVRLLEMMGLEAQKVSLVVVDRQGSDAVREYFDVGQNGFPDVLFLSLDRPAKYYNFVGAFSAEGLMQFVASHDARLAKKEVSGGHIFIPRMAPKLEEAPAMPHSGNEDEGDL</sequence>
<evidence type="ECO:0000313" key="2">
    <source>
        <dbReference type="Proteomes" id="UP000063063"/>
    </source>
</evidence>
<dbReference type="RefSeq" id="XP_010703053.1">
    <property type="nucleotide sequence ID" value="XM_010704751.1"/>
</dbReference>
<proteinExistence type="predicted"/>
<evidence type="ECO:0000313" key="1">
    <source>
        <dbReference type="EMBL" id="AIO02253.1"/>
    </source>
</evidence>
<dbReference type="VEuPathDB" id="TriTrypDB:LPAL13_350017200"/>
<keyword evidence="2" id="KW-1185">Reference proteome</keyword>
<reference evidence="1 2" key="1">
    <citation type="journal article" date="2015" name="Sci. Rep.">
        <title>The genome of Leishmania panamensis: insights into genomics of the L. (Viannia) subgenus.</title>
        <authorList>
            <person name="Llanes A."/>
            <person name="Restrepo C.M."/>
            <person name="Vecchio G.D."/>
            <person name="Anguizola F.J."/>
            <person name="Lleonart R."/>
        </authorList>
    </citation>
    <scope>NUCLEOTIDE SEQUENCE [LARGE SCALE GENOMIC DNA]</scope>
    <source>
        <strain evidence="1 2">MHOM/PA/94/PSC-1</strain>
    </source>
</reference>
<dbReference type="VEuPathDB" id="TriTrypDB:LPMP_351160"/>
<protein>
    <submittedName>
        <fullName evidence="1">Thioredoxin-like protein, putative</fullName>
    </submittedName>
</protein>
<dbReference type="GeneID" id="22579145"/>
<dbReference type="OrthoDB" id="271835at2759"/>
<dbReference type="eggNOG" id="ENOG502SIYR">
    <property type="taxonomic scope" value="Eukaryota"/>
</dbReference>
<accession>A0A088S1K1</accession>
<dbReference type="InterPro" id="IPR036249">
    <property type="entry name" value="Thioredoxin-like_sf"/>
</dbReference>
<dbReference type="EMBL" id="CP009404">
    <property type="protein sequence ID" value="AIO02253.1"/>
    <property type="molecule type" value="Genomic_DNA"/>
</dbReference>
<gene>
    <name evidence="1" type="ORF">LPMP_351160</name>
</gene>
<dbReference type="SUPFAM" id="SSF52833">
    <property type="entry name" value="Thioredoxin-like"/>
    <property type="match status" value="1"/>
</dbReference>